<protein>
    <submittedName>
        <fullName evidence="3">Biotin--[acetyl-CoA-carboxylase] ligase</fullName>
    </submittedName>
</protein>
<dbReference type="Proteomes" id="UP000239747">
    <property type="component" value="Unassembled WGS sequence"/>
</dbReference>
<reference evidence="3 4" key="1">
    <citation type="submission" date="2017-01" db="EMBL/GenBank/DDBJ databases">
        <title>Trade-off between light-utilization and light-protection in marine flavobacteria.</title>
        <authorList>
            <person name="Kumagai Y."/>
            <person name="Yoshizawa S."/>
            <person name="Kogure K."/>
            <person name="Iwasaki W."/>
        </authorList>
    </citation>
    <scope>NUCLEOTIDE SEQUENCE [LARGE SCALE GENOMIC DNA]</scope>
    <source>
        <strain evidence="3 4">KCTC 32109</strain>
    </source>
</reference>
<dbReference type="CDD" id="cd16442">
    <property type="entry name" value="BPL"/>
    <property type="match status" value="1"/>
</dbReference>
<comment type="caution">
    <text evidence="3">The sequence shown here is derived from an EMBL/GenBank/DDBJ whole genome shotgun (WGS) entry which is preliminary data.</text>
</comment>
<evidence type="ECO:0000313" key="4">
    <source>
        <dbReference type="Proteomes" id="UP000239747"/>
    </source>
</evidence>
<dbReference type="OrthoDB" id="9807064at2"/>
<evidence type="ECO:0000313" key="3">
    <source>
        <dbReference type="EMBL" id="PQJ30847.1"/>
    </source>
</evidence>
<evidence type="ECO:0000259" key="2">
    <source>
        <dbReference type="PROSITE" id="PS51733"/>
    </source>
</evidence>
<dbReference type="RefSeq" id="WP_105070010.1">
    <property type="nucleotide sequence ID" value="NZ_MTPW01000001.1"/>
</dbReference>
<dbReference type="PROSITE" id="PS51733">
    <property type="entry name" value="BPL_LPL_CATALYTIC"/>
    <property type="match status" value="1"/>
</dbReference>
<gene>
    <name evidence="3" type="ORF">BST92_02380</name>
</gene>
<sequence>MQIVKLHATTSTNDELRARFRESETQHLTAIYSLSQSQGRGNRGSTWSSENGKNLTFSVLVTENISGITPFELNQIVSVAMVQWLKKDLNVQAKIKWPNDILSVQMKLAGILIENTYQKGKWTHSIVGIGLNVNQEEFEDLPRAVSLKNLTGQTFKLEVLLVQFLSHLDKALKNKNQTIEKYLKYLFKYRQQMSFKINGQDIVAMVYGVTENGELLLEKEGQITAYDLKQVRWNY</sequence>
<dbReference type="PANTHER" id="PTHR12835:SF5">
    <property type="entry name" value="BIOTIN--PROTEIN LIGASE"/>
    <property type="match status" value="1"/>
</dbReference>
<dbReference type="Pfam" id="PF03099">
    <property type="entry name" value="BPL_LplA_LipB"/>
    <property type="match status" value="1"/>
</dbReference>
<dbReference type="Gene3D" id="3.30.930.10">
    <property type="entry name" value="Bira Bifunctional Protein, Domain 2"/>
    <property type="match status" value="1"/>
</dbReference>
<proteinExistence type="predicted"/>
<dbReference type="AlphaFoldDB" id="A0A2S7U8G2"/>
<dbReference type="GO" id="GO:0004077">
    <property type="term" value="F:biotin--[biotin carboxyl-carrier protein] ligase activity"/>
    <property type="evidence" value="ECO:0007669"/>
    <property type="project" value="InterPro"/>
</dbReference>
<feature type="domain" description="BPL/LPL catalytic" evidence="2">
    <location>
        <begin position="1"/>
        <end position="176"/>
    </location>
</feature>
<organism evidence="3 4">
    <name type="scientific">Nonlabens arenilitoris</name>
    <dbReference type="NCBI Taxonomy" id="1217969"/>
    <lineage>
        <taxon>Bacteria</taxon>
        <taxon>Pseudomonadati</taxon>
        <taxon>Bacteroidota</taxon>
        <taxon>Flavobacteriia</taxon>
        <taxon>Flavobacteriales</taxon>
        <taxon>Flavobacteriaceae</taxon>
        <taxon>Nonlabens</taxon>
    </lineage>
</organism>
<keyword evidence="1 3" id="KW-0436">Ligase</keyword>
<dbReference type="SUPFAM" id="SSF55681">
    <property type="entry name" value="Class II aaRS and biotin synthetases"/>
    <property type="match status" value="1"/>
</dbReference>
<dbReference type="InterPro" id="IPR045864">
    <property type="entry name" value="aa-tRNA-synth_II/BPL/LPL"/>
</dbReference>
<dbReference type="NCBIfam" id="TIGR00121">
    <property type="entry name" value="birA_ligase"/>
    <property type="match status" value="1"/>
</dbReference>
<accession>A0A2S7U8G2</accession>
<dbReference type="PANTHER" id="PTHR12835">
    <property type="entry name" value="BIOTIN PROTEIN LIGASE"/>
    <property type="match status" value="1"/>
</dbReference>
<name>A0A2S7U8G2_9FLAO</name>
<keyword evidence="4" id="KW-1185">Reference proteome</keyword>
<dbReference type="EMBL" id="MTPW01000001">
    <property type="protein sequence ID" value="PQJ30847.1"/>
    <property type="molecule type" value="Genomic_DNA"/>
</dbReference>
<evidence type="ECO:0000256" key="1">
    <source>
        <dbReference type="ARBA" id="ARBA00022598"/>
    </source>
</evidence>
<dbReference type="InterPro" id="IPR004408">
    <property type="entry name" value="Biotin_CoA_COase_ligase"/>
</dbReference>
<dbReference type="InterPro" id="IPR004143">
    <property type="entry name" value="BPL_LPL_catalytic"/>
</dbReference>
<dbReference type="GO" id="GO:0005737">
    <property type="term" value="C:cytoplasm"/>
    <property type="evidence" value="ECO:0007669"/>
    <property type="project" value="TreeGrafter"/>
</dbReference>